<keyword evidence="6 16" id="KW-0732">Signal</keyword>
<dbReference type="PANTHER" id="PTHR10942:SF0">
    <property type="entry name" value="LEISHMANOLYSIN-LIKE PEPTIDASE"/>
    <property type="match status" value="1"/>
</dbReference>
<evidence type="ECO:0000256" key="5">
    <source>
        <dbReference type="ARBA" id="ARBA00022723"/>
    </source>
</evidence>
<name>A0A422NN26_TRYRA</name>
<evidence type="ECO:0000313" key="17">
    <source>
        <dbReference type="EMBL" id="RNF06897.1"/>
    </source>
</evidence>
<dbReference type="Pfam" id="PF01457">
    <property type="entry name" value="Peptidase_M8"/>
    <property type="match status" value="1"/>
</dbReference>
<keyword evidence="10 15" id="KW-0482">Metalloprotease</keyword>
<organism evidence="17 18">
    <name type="scientific">Trypanosoma rangeli</name>
    <dbReference type="NCBI Taxonomy" id="5698"/>
    <lineage>
        <taxon>Eukaryota</taxon>
        <taxon>Discoba</taxon>
        <taxon>Euglenozoa</taxon>
        <taxon>Kinetoplastea</taxon>
        <taxon>Metakinetoplastina</taxon>
        <taxon>Trypanosomatida</taxon>
        <taxon>Trypanosomatidae</taxon>
        <taxon>Trypanosoma</taxon>
        <taxon>Herpetosoma</taxon>
    </lineage>
</organism>
<evidence type="ECO:0000256" key="13">
    <source>
        <dbReference type="ARBA" id="ARBA00023157"/>
    </source>
</evidence>
<evidence type="ECO:0000256" key="16">
    <source>
        <dbReference type="RuleBase" id="RU366077"/>
    </source>
</evidence>
<dbReference type="OMA" id="DEHIMSE"/>
<evidence type="ECO:0000256" key="14">
    <source>
        <dbReference type="ARBA" id="ARBA00023180"/>
    </source>
</evidence>
<keyword evidence="12" id="KW-0865">Zymogen</keyword>
<evidence type="ECO:0000256" key="12">
    <source>
        <dbReference type="ARBA" id="ARBA00023145"/>
    </source>
</evidence>
<accession>A0A422NN26</accession>
<dbReference type="PANTHER" id="PTHR10942">
    <property type="entry name" value="LEISHMANOLYSIN-LIKE PEPTIDASE"/>
    <property type="match status" value="1"/>
</dbReference>
<dbReference type="RefSeq" id="XP_029239509.1">
    <property type="nucleotide sequence ID" value="XM_029380666.1"/>
</dbReference>
<dbReference type="GO" id="GO:0046872">
    <property type="term" value="F:metal ion binding"/>
    <property type="evidence" value="ECO:0007669"/>
    <property type="project" value="UniProtKB-KW"/>
</dbReference>
<evidence type="ECO:0000256" key="9">
    <source>
        <dbReference type="ARBA" id="ARBA00022889"/>
    </source>
</evidence>
<comment type="caution">
    <text evidence="17">The sequence shown here is derived from an EMBL/GenBank/DDBJ whole genome shotgun (WGS) entry which is preliminary data.</text>
</comment>
<dbReference type="GeneID" id="40327646"/>
<evidence type="ECO:0000256" key="10">
    <source>
        <dbReference type="ARBA" id="ARBA00023049"/>
    </source>
</evidence>
<keyword evidence="14" id="KW-0325">Glycoprotein</keyword>
<dbReference type="AlphaFoldDB" id="A0A422NN26"/>
<dbReference type="Gene3D" id="3.10.170.20">
    <property type="match status" value="1"/>
</dbReference>
<keyword evidence="18" id="KW-1185">Reference proteome</keyword>
<evidence type="ECO:0000256" key="11">
    <source>
        <dbReference type="ARBA" id="ARBA00023136"/>
    </source>
</evidence>
<comment type="cofactor">
    <cofactor evidence="15 16">
        <name>Zn(2+)</name>
        <dbReference type="ChEBI" id="CHEBI:29105"/>
    </cofactor>
    <text evidence="15 16">Binds 1 zinc ion per subunit.</text>
</comment>
<comment type="subcellular location">
    <subcellularLocation>
        <location evidence="2">Membrane</location>
    </subcellularLocation>
</comment>
<dbReference type="EMBL" id="MKGL01000098">
    <property type="protein sequence ID" value="RNF06897.1"/>
    <property type="molecule type" value="Genomic_DNA"/>
</dbReference>
<reference evidence="17 18" key="1">
    <citation type="journal article" date="2018" name="BMC Genomics">
        <title>Genomic comparison of Trypanosoma conorhini and Trypanosoma rangeli to Trypanosoma cruzi strains of high and low virulence.</title>
        <authorList>
            <person name="Bradwell K.R."/>
            <person name="Koparde V.N."/>
            <person name="Matveyev A.V."/>
            <person name="Serrano M.G."/>
            <person name="Alves J.M."/>
            <person name="Parikh H."/>
            <person name="Huang B."/>
            <person name="Lee V."/>
            <person name="Espinosa-Alvarez O."/>
            <person name="Ortiz P.A."/>
            <person name="Costa-Martins A.G."/>
            <person name="Teixeira M.M."/>
            <person name="Buck G.A."/>
        </authorList>
    </citation>
    <scope>NUCLEOTIDE SEQUENCE [LARGE SCALE GENOMIC DNA]</scope>
    <source>
        <strain evidence="17 18">AM80</strain>
    </source>
</reference>
<dbReference type="GO" id="GO:0007155">
    <property type="term" value="P:cell adhesion"/>
    <property type="evidence" value="ECO:0007669"/>
    <property type="project" value="UniProtKB-KW"/>
</dbReference>
<keyword evidence="11" id="KW-0472">Membrane</keyword>
<feature type="signal peptide" evidence="16">
    <location>
        <begin position="1"/>
        <end position="30"/>
    </location>
</feature>
<dbReference type="GO" id="GO:0016020">
    <property type="term" value="C:membrane"/>
    <property type="evidence" value="ECO:0007669"/>
    <property type="project" value="UniProtKB-SubCell"/>
</dbReference>
<dbReference type="VEuPathDB" id="TriTrypDB:TRSC58_06778"/>
<evidence type="ECO:0000256" key="2">
    <source>
        <dbReference type="ARBA" id="ARBA00004370"/>
    </source>
</evidence>
<dbReference type="GO" id="GO:0005737">
    <property type="term" value="C:cytoplasm"/>
    <property type="evidence" value="ECO:0007669"/>
    <property type="project" value="TreeGrafter"/>
</dbReference>
<dbReference type="GO" id="GO:0004222">
    <property type="term" value="F:metalloendopeptidase activity"/>
    <property type="evidence" value="ECO:0007669"/>
    <property type="project" value="UniProtKB-UniRule"/>
</dbReference>
<evidence type="ECO:0000256" key="6">
    <source>
        <dbReference type="ARBA" id="ARBA00022729"/>
    </source>
</evidence>
<dbReference type="PRINTS" id="PR00782">
    <property type="entry name" value="LSHMANOLYSIN"/>
</dbReference>
<dbReference type="OrthoDB" id="249071at2759"/>
<evidence type="ECO:0000256" key="1">
    <source>
        <dbReference type="ARBA" id="ARBA00001249"/>
    </source>
</evidence>
<keyword evidence="13" id="KW-1015">Disulfide bond</keyword>
<feature type="chain" id="PRO_5023970139" description="Leishmanolysin-like peptidase" evidence="16">
    <location>
        <begin position="31"/>
        <end position="367"/>
    </location>
</feature>
<evidence type="ECO:0000256" key="8">
    <source>
        <dbReference type="ARBA" id="ARBA00022833"/>
    </source>
</evidence>
<feature type="binding site" evidence="15">
    <location>
        <position position="313"/>
    </location>
    <ligand>
        <name>Zn(2+)</name>
        <dbReference type="ChEBI" id="CHEBI:29105"/>
        <note>catalytic</note>
    </ligand>
</feature>
<gene>
    <name evidence="17" type="ORF">TraAM80_03713</name>
</gene>
<evidence type="ECO:0000256" key="3">
    <source>
        <dbReference type="ARBA" id="ARBA00005860"/>
    </source>
</evidence>
<keyword evidence="4 16" id="KW-0645">Protease</keyword>
<proteinExistence type="inferred from homology"/>
<evidence type="ECO:0000256" key="7">
    <source>
        <dbReference type="ARBA" id="ARBA00022801"/>
    </source>
</evidence>
<dbReference type="SUPFAM" id="SSF55486">
    <property type="entry name" value="Metalloproteases ('zincins'), catalytic domain"/>
    <property type="match status" value="1"/>
</dbReference>
<keyword evidence="5 15" id="KW-0479">Metal-binding</keyword>
<dbReference type="Gene3D" id="3.90.132.10">
    <property type="entry name" value="Leishmanolysin , domain 2"/>
    <property type="match status" value="1"/>
</dbReference>
<evidence type="ECO:0000256" key="4">
    <source>
        <dbReference type="ARBA" id="ARBA00022670"/>
    </source>
</evidence>
<keyword evidence="8 15" id="KW-0862">Zinc</keyword>
<dbReference type="InterPro" id="IPR001577">
    <property type="entry name" value="Peptidase_M8"/>
</dbReference>
<keyword evidence="9" id="KW-0130">Cell adhesion</keyword>
<comment type="catalytic activity">
    <reaction evidence="1">
        <text>Preference for hydrophobic residues at P1 and P1' and basic residues at P2' and P3'. A model nonapeptide is cleaved at -Ala-Tyr-|-Leu-Lys-Lys-.</text>
        <dbReference type="EC" id="3.4.24.36"/>
    </reaction>
</comment>
<protein>
    <recommendedName>
        <fullName evidence="16">Leishmanolysin-like peptidase</fullName>
        <ecNumber evidence="16">3.4.24.-</ecNumber>
    </recommendedName>
</protein>
<feature type="non-terminal residue" evidence="17">
    <location>
        <position position="367"/>
    </location>
</feature>
<keyword evidence="7 16" id="KW-0378">Hydrolase</keyword>
<dbReference type="GO" id="GO:0006508">
    <property type="term" value="P:proteolysis"/>
    <property type="evidence" value="ECO:0007669"/>
    <property type="project" value="UniProtKB-KW"/>
</dbReference>
<comment type="similarity">
    <text evidence="3 16">Belongs to the peptidase M8 family.</text>
</comment>
<evidence type="ECO:0000313" key="18">
    <source>
        <dbReference type="Proteomes" id="UP000283634"/>
    </source>
</evidence>
<dbReference type="Proteomes" id="UP000283634">
    <property type="component" value="Unassembled WGS sequence"/>
</dbReference>
<evidence type="ECO:0000256" key="15">
    <source>
        <dbReference type="PIRSR" id="PIRSR601577-2"/>
    </source>
</evidence>
<dbReference type="EC" id="3.4.24.-" evidence="16"/>
<sequence length="367" mass="40977">MRRPRYLAPCFPLALLLLLLAVQCAGGCLAVAAPAREGRGRFDELLWKSGRSPTAVVRELPRKGQGAMQAYTATTKEDDGDWKPIRITVLTEDLKNDNQRRWLKRYCEKVGEEYTNYLGHKVVCKDEHIMSEQKKQLYEKKIIPMAVKLHAERLLVKPVSDKIRFPRSFGEPCQHFKIPAEHKTGGVTGADMVIYAAAGPFSFDIPVWGATCATLTDLRPSIGIMDFNPVYLTDSAWSVRVAARGLAYALGFSYEAMNEKGIVRSESTGRGIQRKMVTGHNVKVRAAAHFNCSSLNGMELENDDAGAQRKMPHWEERSARDELMALTVGAGYYTALTMAVFADLGYYHVNWSMAEPMAWGNNTGCDF</sequence>